<dbReference type="PANTHER" id="PTHR11528">
    <property type="entry name" value="HEAT SHOCK PROTEIN 90 FAMILY MEMBER"/>
    <property type="match status" value="1"/>
</dbReference>
<evidence type="ECO:0000256" key="3">
    <source>
        <dbReference type="SAM" id="Phobius"/>
    </source>
</evidence>
<dbReference type="Gene3D" id="3.40.50.11260">
    <property type="match status" value="1"/>
</dbReference>
<dbReference type="GO" id="GO:0005524">
    <property type="term" value="F:ATP binding"/>
    <property type="evidence" value="ECO:0007669"/>
    <property type="project" value="InterPro"/>
</dbReference>
<comment type="similarity">
    <text evidence="1">Belongs to the heat shock protein 90 family.</text>
</comment>
<reference evidence="4 5" key="1">
    <citation type="journal article" date="2013" name="Curr. Biol.">
        <title>The Genome of the Foraminiferan Reticulomyxa filosa.</title>
        <authorList>
            <person name="Glockner G."/>
            <person name="Hulsmann N."/>
            <person name="Schleicher M."/>
            <person name="Noegel A.A."/>
            <person name="Eichinger L."/>
            <person name="Gallinger C."/>
            <person name="Pawlowski J."/>
            <person name="Sierra R."/>
            <person name="Euteneuer U."/>
            <person name="Pillet L."/>
            <person name="Moustafa A."/>
            <person name="Platzer M."/>
            <person name="Groth M."/>
            <person name="Szafranski K."/>
            <person name="Schliwa M."/>
        </authorList>
    </citation>
    <scope>NUCLEOTIDE SEQUENCE [LARGE SCALE GENOMIC DNA]</scope>
</reference>
<dbReference type="OrthoDB" id="28737at2759"/>
<dbReference type="GO" id="GO:0016887">
    <property type="term" value="F:ATP hydrolysis activity"/>
    <property type="evidence" value="ECO:0007669"/>
    <property type="project" value="InterPro"/>
</dbReference>
<organism evidence="4 5">
    <name type="scientific">Reticulomyxa filosa</name>
    <dbReference type="NCBI Taxonomy" id="46433"/>
    <lineage>
        <taxon>Eukaryota</taxon>
        <taxon>Sar</taxon>
        <taxon>Rhizaria</taxon>
        <taxon>Retaria</taxon>
        <taxon>Foraminifera</taxon>
        <taxon>Monothalamids</taxon>
        <taxon>Reticulomyxidae</taxon>
        <taxon>Reticulomyxa</taxon>
    </lineage>
</organism>
<dbReference type="InterPro" id="IPR020568">
    <property type="entry name" value="Ribosomal_Su5_D2-typ_SF"/>
</dbReference>
<keyword evidence="2" id="KW-0143">Chaperone</keyword>
<dbReference type="Gene3D" id="3.30.230.80">
    <property type="match status" value="1"/>
</dbReference>
<comment type="caution">
    <text evidence="4">The sequence shown here is derived from an EMBL/GenBank/DDBJ whole genome shotgun (WGS) entry which is preliminary data.</text>
</comment>
<name>X6LH05_RETFI</name>
<gene>
    <name evidence="4" type="ORF">RFI_36768</name>
</gene>
<keyword evidence="3" id="KW-1133">Transmembrane helix</keyword>
<dbReference type="Pfam" id="PF00183">
    <property type="entry name" value="HSP90"/>
    <property type="match status" value="1"/>
</dbReference>
<evidence type="ECO:0000313" key="4">
    <source>
        <dbReference type="EMBL" id="ETO00671.1"/>
    </source>
</evidence>
<proteinExistence type="inferred from homology"/>
<keyword evidence="5" id="KW-1185">Reference proteome</keyword>
<sequence length="293" mass="34257">MNEQNFKTLAIGCFLGQLVNNERWKKCFAFVFYLFWIYLHTGGGEVLLLFFLRQEKKVFELLFMTKNAPFEPMSKEKNIKLFVPRIFIMDNCKNLCTKYLSFIRCVADSEDLTSNLSIESLQQNKIVNVIQKNVVNKCLELFGEITENKAGFKVFYDQFHKSLKLGINKDSMNINKLSDLLISSKEITSLEGYVSKMKENQKHIYITGESRANVEVLQFLEELKKIDFEVLLLVDPIDEYDVQLREYDGNKLKQDENVAYESPTKKMKDIMVDKIEKVIVSYRMVDPMCFLVT</sequence>
<evidence type="ECO:0000256" key="1">
    <source>
        <dbReference type="ARBA" id="ARBA00008239"/>
    </source>
</evidence>
<dbReference type="Proteomes" id="UP000023152">
    <property type="component" value="Unassembled WGS sequence"/>
</dbReference>
<evidence type="ECO:0000256" key="2">
    <source>
        <dbReference type="ARBA" id="ARBA00023186"/>
    </source>
</evidence>
<keyword evidence="3" id="KW-0472">Membrane</keyword>
<dbReference type="AlphaFoldDB" id="X6LH05"/>
<evidence type="ECO:0000313" key="5">
    <source>
        <dbReference type="Proteomes" id="UP000023152"/>
    </source>
</evidence>
<feature type="transmembrane region" description="Helical" evidence="3">
    <location>
        <begin position="30"/>
        <end position="52"/>
    </location>
</feature>
<dbReference type="GO" id="GO:0140662">
    <property type="term" value="F:ATP-dependent protein folding chaperone"/>
    <property type="evidence" value="ECO:0007669"/>
    <property type="project" value="InterPro"/>
</dbReference>
<dbReference type="EMBL" id="ASPP01040345">
    <property type="protein sequence ID" value="ETO00671.1"/>
    <property type="molecule type" value="Genomic_DNA"/>
</dbReference>
<keyword evidence="3" id="KW-0812">Transmembrane</keyword>
<dbReference type="SUPFAM" id="SSF54211">
    <property type="entry name" value="Ribosomal protein S5 domain 2-like"/>
    <property type="match status" value="1"/>
</dbReference>
<dbReference type="GO" id="GO:0051082">
    <property type="term" value="F:unfolded protein binding"/>
    <property type="evidence" value="ECO:0007669"/>
    <property type="project" value="InterPro"/>
</dbReference>
<dbReference type="InterPro" id="IPR001404">
    <property type="entry name" value="Hsp90_fam"/>
</dbReference>
<accession>X6LH05</accession>
<keyword evidence="4" id="KW-0346">Stress response</keyword>
<protein>
    <submittedName>
        <fullName evidence="4">Heat shock protein 82</fullName>
    </submittedName>
</protein>